<organism evidence="9 10">
    <name type="scientific">Dovyalis caffra</name>
    <dbReference type="NCBI Taxonomy" id="77055"/>
    <lineage>
        <taxon>Eukaryota</taxon>
        <taxon>Viridiplantae</taxon>
        <taxon>Streptophyta</taxon>
        <taxon>Embryophyta</taxon>
        <taxon>Tracheophyta</taxon>
        <taxon>Spermatophyta</taxon>
        <taxon>Magnoliopsida</taxon>
        <taxon>eudicotyledons</taxon>
        <taxon>Gunneridae</taxon>
        <taxon>Pentapetalae</taxon>
        <taxon>rosids</taxon>
        <taxon>fabids</taxon>
        <taxon>Malpighiales</taxon>
        <taxon>Salicaceae</taxon>
        <taxon>Flacourtieae</taxon>
        <taxon>Dovyalis</taxon>
    </lineage>
</organism>
<dbReference type="InterPro" id="IPR000719">
    <property type="entry name" value="Prot_kinase_dom"/>
</dbReference>
<keyword evidence="3" id="KW-0418">Kinase</keyword>
<keyword evidence="6" id="KW-0723">Serine/threonine-protein kinase</keyword>
<gene>
    <name evidence="9" type="ORF">DCAF_LOCUS26510</name>
</gene>
<evidence type="ECO:0000256" key="2">
    <source>
        <dbReference type="ARBA" id="ARBA00022741"/>
    </source>
</evidence>
<dbReference type="PROSITE" id="PS00107">
    <property type="entry name" value="PROTEIN_KINASE_ATP"/>
    <property type="match status" value="1"/>
</dbReference>
<dbReference type="AlphaFoldDB" id="A0AAV1SQI0"/>
<dbReference type="FunFam" id="1.10.510.10:FF:000095">
    <property type="entry name" value="protein STRUBBELIG-RECEPTOR FAMILY 8"/>
    <property type="match status" value="1"/>
</dbReference>
<dbReference type="PROSITE" id="PS00108">
    <property type="entry name" value="PROTEIN_KINASE_ST"/>
    <property type="match status" value="1"/>
</dbReference>
<comment type="similarity">
    <text evidence="6">Belongs to the protein kinase superfamily.</text>
</comment>
<protein>
    <recommendedName>
        <fullName evidence="8">Protein kinase domain-containing protein</fullName>
    </recommendedName>
</protein>
<dbReference type="GO" id="GO:0004674">
    <property type="term" value="F:protein serine/threonine kinase activity"/>
    <property type="evidence" value="ECO:0007669"/>
    <property type="project" value="UniProtKB-KW"/>
</dbReference>
<dbReference type="PANTHER" id="PTHR45621">
    <property type="entry name" value="OS01G0588500 PROTEIN-RELATED"/>
    <property type="match status" value="1"/>
</dbReference>
<evidence type="ECO:0000256" key="5">
    <source>
        <dbReference type="PROSITE-ProRule" id="PRU10141"/>
    </source>
</evidence>
<keyword evidence="4 5" id="KW-0067">ATP-binding</keyword>
<feature type="region of interest" description="Disordered" evidence="7">
    <location>
        <begin position="328"/>
        <end position="347"/>
    </location>
</feature>
<evidence type="ECO:0000313" key="9">
    <source>
        <dbReference type="EMBL" id="CAK7356240.1"/>
    </source>
</evidence>
<dbReference type="InterPro" id="IPR008271">
    <property type="entry name" value="Ser/Thr_kinase_AS"/>
</dbReference>
<evidence type="ECO:0000256" key="3">
    <source>
        <dbReference type="ARBA" id="ARBA00022777"/>
    </source>
</evidence>
<sequence length="405" mass="45017">MKCFYIFKDKSKNKKGKANSAPELRDQSNSDGSALSRTARSLPSPRSIPELYKEKEQNLRVFSFQELREATNGFNRLLKIGEGGFGSVYKGTIRPASGQGDPIVVAIKKLNKHGLQWVELFGGGAFDSEELKIYGCVGLPTLPWRKRLEIILGAAEGLAYLHGGMEVQVIYRDFKSSNVLLDEDFEPKLSDFGLAREGPTGDRTHVSTAVVGTYGYAAPEYVETGHLTSHSDVWSFGVVLYEILTGRRTLERNHPVMEQKLLDWVKQFPADSKRFSMIIDPRLRNEYSINAAKQVGKLADSCLNKNAKERPTMSQVVERLKQIIQDLEGGSTSTNRKGGSSQSSLSRRKQIKVRVNYKSAQEALRNALINLANLQAFDGFKYSRAEATRLSGKSPRLGFILDGSG</sequence>
<reference evidence="9 10" key="1">
    <citation type="submission" date="2024-01" db="EMBL/GenBank/DDBJ databases">
        <authorList>
            <person name="Waweru B."/>
        </authorList>
    </citation>
    <scope>NUCLEOTIDE SEQUENCE [LARGE SCALE GENOMIC DNA]</scope>
</reference>
<dbReference type="PROSITE" id="PS50011">
    <property type="entry name" value="PROTEIN_KINASE_DOM"/>
    <property type="match status" value="1"/>
</dbReference>
<feature type="compositionally biased region" description="Polar residues" evidence="7">
    <location>
        <begin position="330"/>
        <end position="345"/>
    </location>
</feature>
<evidence type="ECO:0000313" key="10">
    <source>
        <dbReference type="Proteomes" id="UP001314170"/>
    </source>
</evidence>
<evidence type="ECO:0000256" key="7">
    <source>
        <dbReference type="SAM" id="MobiDB-lite"/>
    </source>
</evidence>
<evidence type="ECO:0000259" key="8">
    <source>
        <dbReference type="PROSITE" id="PS50011"/>
    </source>
</evidence>
<feature type="binding site" evidence="5">
    <location>
        <position position="109"/>
    </location>
    <ligand>
        <name>ATP</name>
        <dbReference type="ChEBI" id="CHEBI:30616"/>
    </ligand>
</feature>
<dbReference type="Pfam" id="PF00069">
    <property type="entry name" value="Pkinase"/>
    <property type="match status" value="1"/>
</dbReference>
<name>A0AAV1SQI0_9ROSI</name>
<dbReference type="Gene3D" id="1.10.510.10">
    <property type="entry name" value="Transferase(Phosphotransferase) domain 1"/>
    <property type="match status" value="1"/>
</dbReference>
<proteinExistence type="inferred from homology"/>
<dbReference type="GO" id="GO:0005524">
    <property type="term" value="F:ATP binding"/>
    <property type="evidence" value="ECO:0007669"/>
    <property type="project" value="UniProtKB-UniRule"/>
</dbReference>
<feature type="compositionally biased region" description="Polar residues" evidence="7">
    <location>
        <begin position="29"/>
        <end position="41"/>
    </location>
</feature>
<keyword evidence="10" id="KW-1185">Reference proteome</keyword>
<accession>A0AAV1SQI0</accession>
<keyword evidence="1" id="KW-0808">Transferase</keyword>
<feature type="region of interest" description="Disordered" evidence="7">
    <location>
        <begin position="12"/>
        <end position="47"/>
    </location>
</feature>
<dbReference type="Gene3D" id="3.30.200.20">
    <property type="entry name" value="Phosphorylase Kinase, domain 1"/>
    <property type="match status" value="1"/>
</dbReference>
<evidence type="ECO:0000256" key="6">
    <source>
        <dbReference type="RuleBase" id="RU000304"/>
    </source>
</evidence>
<keyword evidence="2 5" id="KW-0547">Nucleotide-binding</keyword>
<comment type="caution">
    <text evidence="9">The sequence shown here is derived from an EMBL/GenBank/DDBJ whole genome shotgun (WGS) entry which is preliminary data.</text>
</comment>
<dbReference type="EMBL" id="CAWUPB010001197">
    <property type="protein sequence ID" value="CAK7356240.1"/>
    <property type="molecule type" value="Genomic_DNA"/>
</dbReference>
<feature type="domain" description="Protein kinase" evidence="8">
    <location>
        <begin position="74"/>
        <end position="324"/>
    </location>
</feature>
<dbReference type="Proteomes" id="UP001314170">
    <property type="component" value="Unassembled WGS sequence"/>
</dbReference>
<dbReference type="InterPro" id="IPR050823">
    <property type="entry name" value="Plant_Ser_Thr_Prot_Kinase"/>
</dbReference>
<dbReference type="InterPro" id="IPR011009">
    <property type="entry name" value="Kinase-like_dom_sf"/>
</dbReference>
<dbReference type="SUPFAM" id="SSF56112">
    <property type="entry name" value="Protein kinase-like (PK-like)"/>
    <property type="match status" value="1"/>
</dbReference>
<evidence type="ECO:0000256" key="4">
    <source>
        <dbReference type="ARBA" id="ARBA00022840"/>
    </source>
</evidence>
<evidence type="ECO:0000256" key="1">
    <source>
        <dbReference type="ARBA" id="ARBA00022679"/>
    </source>
</evidence>
<dbReference type="InterPro" id="IPR017441">
    <property type="entry name" value="Protein_kinase_ATP_BS"/>
</dbReference>